<dbReference type="Proteomes" id="UP000799757">
    <property type="component" value="Unassembled WGS sequence"/>
</dbReference>
<dbReference type="EMBL" id="MU002399">
    <property type="protein sequence ID" value="KAF2786838.1"/>
    <property type="molecule type" value="Genomic_DNA"/>
</dbReference>
<feature type="non-terminal residue" evidence="2">
    <location>
        <position position="1"/>
    </location>
</feature>
<feature type="domain" description="NAD-dependent epimerase/dehydratase" evidence="1">
    <location>
        <begin position="90"/>
        <end position="171"/>
    </location>
</feature>
<dbReference type="GO" id="GO:0004029">
    <property type="term" value="F:aldehyde dehydrogenase (NAD+) activity"/>
    <property type="evidence" value="ECO:0007669"/>
    <property type="project" value="TreeGrafter"/>
</dbReference>
<keyword evidence="3" id="KW-1185">Reference proteome</keyword>
<reference evidence="2" key="1">
    <citation type="journal article" date="2020" name="Stud. Mycol.">
        <title>101 Dothideomycetes genomes: a test case for predicting lifestyles and emergence of pathogens.</title>
        <authorList>
            <person name="Haridas S."/>
            <person name="Albert R."/>
            <person name="Binder M."/>
            <person name="Bloem J."/>
            <person name="Labutti K."/>
            <person name="Salamov A."/>
            <person name="Andreopoulos B."/>
            <person name="Baker S."/>
            <person name="Barry K."/>
            <person name="Bills G."/>
            <person name="Bluhm B."/>
            <person name="Cannon C."/>
            <person name="Castanera R."/>
            <person name="Culley D."/>
            <person name="Daum C."/>
            <person name="Ezra D."/>
            <person name="Gonzalez J."/>
            <person name="Henrissat B."/>
            <person name="Kuo A."/>
            <person name="Liang C."/>
            <person name="Lipzen A."/>
            <person name="Lutzoni F."/>
            <person name="Magnuson J."/>
            <person name="Mondo S."/>
            <person name="Nolan M."/>
            <person name="Ohm R."/>
            <person name="Pangilinan J."/>
            <person name="Park H.-J."/>
            <person name="Ramirez L."/>
            <person name="Alfaro M."/>
            <person name="Sun H."/>
            <person name="Tritt A."/>
            <person name="Yoshinaga Y."/>
            <person name="Zwiers L.-H."/>
            <person name="Turgeon B."/>
            <person name="Goodwin S."/>
            <person name="Spatafora J."/>
            <person name="Crous P."/>
            <person name="Grigoriev I."/>
        </authorList>
    </citation>
    <scope>NUCLEOTIDE SEQUENCE</scope>
    <source>
        <strain evidence="2">CBS 109.77</strain>
    </source>
</reference>
<dbReference type="AlphaFoldDB" id="A0A6A6WSD8"/>
<dbReference type="Gene3D" id="3.40.50.720">
    <property type="entry name" value="NAD(P)-binding Rossmann-like Domain"/>
    <property type="match status" value="1"/>
</dbReference>
<evidence type="ECO:0000313" key="3">
    <source>
        <dbReference type="Proteomes" id="UP000799757"/>
    </source>
</evidence>
<sequence>KTNQTSLTFVPDTADASDHEAAAQAIAAGLASGHTAQRPGFWLHTGGTGILCWEDMQHGRLGERTEKEYNDWTDVSSLTHLPASAFHRNVDQLVLEAGAKNPAAVKTAIVCPPTIYGPGRGPSNARSRQAYELAKFVLAERRVPIIGAGAAQWNNIHVADLADVFILLVEAAVARNLDPELWGAEKGYYLVENGEHVWAGVARLMGEKAVELGFLDEGVEEVRLEREAAEELAGFEAVSWGLNSRGRAERARRVLGWRPYRKSLEDEVEGILRSERERLG</sequence>
<dbReference type="InterPro" id="IPR001509">
    <property type="entry name" value="Epimerase_deHydtase"/>
</dbReference>
<name>A0A6A6WSD8_9PLEO</name>
<dbReference type="InterPro" id="IPR036291">
    <property type="entry name" value="NAD(P)-bd_dom_sf"/>
</dbReference>
<accession>A0A6A6WSD8</accession>
<evidence type="ECO:0000313" key="2">
    <source>
        <dbReference type="EMBL" id="KAF2786838.1"/>
    </source>
</evidence>
<dbReference type="PANTHER" id="PTHR48079:SF6">
    <property type="entry name" value="NAD(P)-BINDING DOMAIN-CONTAINING PROTEIN-RELATED"/>
    <property type="match status" value="1"/>
</dbReference>
<organism evidence="2 3">
    <name type="scientific">Melanomma pulvis-pyrius CBS 109.77</name>
    <dbReference type="NCBI Taxonomy" id="1314802"/>
    <lineage>
        <taxon>Eukaryota</taxon>
        <taxon>Fungi</taxon>
        <taxon>Dikarya</taxon>
        <taxon>Ascomycota</taxon>
        <taxon>Pezizomycotina</taxon>
        <taxon>Dothideomycetes</taxon>
        <taxon>Pleosporomycetidae</taxon>
        <taxon>Pleosporales</taxon>
        <taxon>Melanommataceae</taxon>
        <taxon>Melanomma</taxon>
    </lineage>
</organism>
<protein>
    <recommendedName>
        <fullName evidence="1">NAD-dependent epimerase/dehydratase domain-containing protein</fullName>
    </recommendedName>
</protein>
<dbReference type="Pfam" id="PF01370">
    <property type="entry name" value="Epimerase"/>
    <property type="match status" value="1"/>
</dbReference>
<dbReference type="PANTHER" id="PTHR48079">
    <property type="entry name" value="PROTEIN YEEZ"/>
    <property type="match status" value="1"/>
</dbReference>
<dbReference type="InterPro" id="IPR051783">
    <property type="entry name" value="NAD(P)-dependent_oxidoreduct"/>
</dbReference>
<dbReference type="SUPFAM" id="SSF51735">
    <property type="entry name" value="NAD(P)-binding Rossmann-fold domains"/>
    <property type="match status" value="1"/>
</dbReference>
<gene>
    <name evidence="2" type="ORF">K505DRAFT_330075</name>
</gene>
<proteinExistence type="predicted"/>
<dbReference type="GO" id="GO:0005737">
    <property type="term" value="C:cytoplasm"/>
    <property type="evidence" value="ECO:0007669"/>
    <property type="project" value="TreeGrafter"/>
</dbReference>
<evidence type="ECO:0000259" key="1">
    <source>
        <dbReference type="Pfam" id="PF01370"/>
    </source>
</evidence>
<dbReference type="OrthoDB" id="2130169at2759"/>